<dbReference type="Proteomes" id="UP000296374">
    <property type="component" value="Plasmid unnamed1"/>
</dbReference>
<dbReference type="KEGG" id="plia:E4191_23235"/>
<gene>
    <name evidence="4" type="ORF">E4191_23235</name>
</gene>
<dbReference type="SUPFAM" id="SSF55729">
    <property type="entry name" value="Acyl-CoA N-acyltransferases (Nat)"/>
    <property type="match status" value="1"/>
</dbReference>
<evidence type="ECO:0000313" key="4">
    <source>
        <dbReference type="EMBL" id="QDA36956.1"/>
    </source>
</evidence>
<keyword evidence="1 4" id="KW-0808">Transferase</keyword>
<dbReference type="InterPro" id="IPR050832">
    <property type="entry name" value="Bact_Acetyltransf"/>
</dbReference>
<organism evidence="4 5">
    <name type="scientific">Paracoccus liaowanqingii</name>
    <dbReference type="NCBI Taxonomy" id="2560053"/>
    <lineage>
        <taxon>Bacteria</taxon>
        <taxon>Pseudomonadati</taxon>
        <taxon>Pseudomonadota</taxon>
        <taxon>Alphaproteobacteria</taxon>
        <taxon>Rhodobacterales</taxon>
        <taxon>Paracoccaceae</taxon>
        <taxon>Paracoccus</taxon>
    </lineage>
</organism>
<keyword evidence="4" id="KW-0614">Plasmid</keyword>
<dbReference type="InterPro" id="IPR000182">
    <property type="entry name" value="GNAT_dom"/>
</dbReference>
<evidence type="ECO:0000256" key="2">
    <source>
        <dbReference type="ARBA" id="ARBA00023315"/>
    </source>
</evidence>
<name>A0A4Y5SVY0_9RHOB</name>
<dbReference type="PANTHER" id="PTHR43877">
    <property type="entry name" value="AMINOALKYLPHOSPHONATE N-ACETYLTRANSFERASE-RELATED-RELATED"/>
    <property type="match status" value="1"/>
</dbReference>
<keyword evidence="2" id="KW-0012">Acyltransferase</keyword>
<evidence type="ECO:0000259" key="3">
    <source>
        <dbReference type="PROSITE" id="PS51186"/>
    </source>
</evidence>
<evidence type="ECO:0000313" key="5">
    <source>
        <dbReference type="Proteomes" id="UP000296374"/>
    </source>
</evidence>
<protein>
    <submittedName>
        <fullName evidence="4">GNAT family N-acetyltransferase</fullName>
    </submittedName>
</protein>
<dbReference type="Pfam" id="PF00583">
    <property type="entry name" value="Acetyltransf_1"/>
    <property type="match status" value="1"/>
</dbReference>
<dbReference type="PROSITE" id="PS51186">
    <property type="entry name" value="GNAT"/>
    <property type="match status" value="1"/>
</dbReference>
<evidence type="ECO:0000256" key="1">
    <source>
        <dbReference type="ARBA" id="ARBA00022679"/>
    </source>
</evidence>
<dbReference type="PANTHER" id="PTHR43877:SF2">
    <property type="entry name" value="AMINOALKYLPHOSPHONATE N-ACETYLTRANSFERASE-RELATED"/>
    <property type="match status" value="1"/>
</dbReference>
<accession>A0A4Y5SVY0</accession>
<dbReference type="AlphaFoldDB" id="A0A4Y5SVY0"/>
<sequence length="152" mass="17036">MIKIRLRRATRADVEAIVTMLADDELGSLREGVSPVVAKCYLDAFNEIEGDTNQFLCVAEDEQRIVGTLQLTFIPGLSRNGTKRGQIEAVRIVSDRRGESLGEAMFAWAISECRSRGCSLVQLTTDKVRSDAHRFYDRLGFEPSHIGYKLKL</sequence>
<dbReference type="CDD" id="cd04301">
    <property type="entry name" value="NAT_SF"/>
    <property type="match status" value="1"/>
</dbReference>
<reference evidence="5" key="1">
    <citation type="submission" date="2019-05" db="EMBL/GenBank/DDBJ databases">
        <title>Tamlana fucoidanivorans sp. nov., isolated from the surface of algae collected from Fujian province in China.</title>
        <authorList>
            <person name="Li J."/>
        </authorList>
    </citation>
    <scope>NUCLEOTIDE SEQUENCE [LARGE SCALE GENOMIC DNA]</scope>
    <source>
        <strain evidence="5">2251</strain>
        <plasmid evidence="5">unnamed1</plasmid>
    </source>
</reference>
<dbReference type="InterPro" id="IPR016181">
    <property type="entry name" value="Acyl_CoA_acyltransferase"/>
</dbReference>
<dbReference type="RefSeq" id="WP_139616635.1">
    <property type="nucleotide sequence ID" value="NZ_CP040765.1"/>
</dbReference>
<proteinExistence type="predicted"/>
<dbReference type="EMBL" id="CP040765">
    <property type="protein sequence ID" value="QDA36956.1"/>
    <property type="molecule type" value="Genomic_DNA"/>
</dbReference>
<geneLocation type="plasmid" evidence="4 5">
    <name>unnamed1</name>
</geneLocation>
<dbReference type="Gene3D" id="3.40.630.30">
    <property type="match status" value="1"/>
</dbReference>
<dbReference type="GO" id="GO:0016747">
    <property type="term" value="F:acyltransferase activity, transferring groups other than amino-acyl groups"/>
    <property type="evidence" value="ECO:0007669"/>
    <property type="project" value="InterPro"/>
</dbReference>
<feature type="domain" description="N-acetyltransferase" evidence="3">
    <location>
        <begin position="4"/>
        <end position="152"/>
    </location>
</feature>